<dbReference type="InterPro" id="IPR012340">
    <property type="entry name" value="NA-bd_OB-fold"/>
</dbReference>
<keyword evidence="2" id="KW-0489">Methyltransferase</keyword>
<evidence type="ECO:0000259" key="8">
    <source>
        <dbReference type="PROSITE" id="PS51562"/>
    </source>
</evidence>
<proteinExistence type="predicted"/>
<feature type="region of interest" description="Disordered" evidence="7">
    <location>
        <begin position="91"/>
        <end position="133"/>
    </location>
</feature>
<evidence type="ECO:0000256" key="1">
    <source>
        <dbReference type="ARBA" id="ARBA00011926"/>
    </source>
</evidence>
<evidence type="ECO:0000256" key="5">
    <source>
        <dbReference type="ARBA" id="ARBA00022884"/>
    </source>
</evidence>
<evidence type="ECO:0000256" key="4">
    <source>
        <dbReference type="ARBA" id="ARBA00022691"/>
    </source>
</evidence>
<dbReference type="GO" id="GO:0005524">
    <property type="term" value="F:ATP binding"/>
    <property type="evidence" value="ECO:0007669"/>
    <property type="project" value="InterPro"/>
</dbReference>
<keyword evidence="3" id="KW-0808">Transferase</keyword>
<dbReference type="EC" id="2.1.1.56" evidence="1"/>
<organism evidence="9">
    <name type="scientific">viral metagenome</name>
    <dbReference type="NCBI Taxonomy" id="1070528"/>
    <lineage>
        <taxon>unclassified sequences</taxon>
        <taxon>metagenomes</taxon>
        <taxon>organismal metagenomes</taxon>
    </lineage>
</organism>
<dbReference type="Pfam" id="PF01331">
    <property type="entry name" value="mRNA_cap_enzyme"/>
    <property type="match status" value="1"/>
</dbReference>
<feature type="coiled-coil region" evidence="6">
    <location>
        <begin position="1173"/>
        <end position="1200"/>
    </location>
</feature>
<sequence length="1215" mass="139644">MAKNADVKEANNILLKMVNHYLEKCRTNQLVKNNTSFELEVSFGNKKSITRNDYEDTINHLMRFGWKSSNLRGDEMLRINSEFLVVPKTPEEISTSPSMSPPPPFLPRTPSMTPPPLPQTPSMSPPPLDGGARHEDKARLQMSTNFRLEIKGSKLIQEYCKSDSIDAIKKIDPEYKTKMKFTEKKLVKDNDTPINMAMFQDHNFRVAYKQEIDYAVDDPRSYLVRDTLRNWNGTKKTFRCMNRVRFTHEKYPIFVDVSVIKTNSKIKNKGKRDFLLPTNTLTSSNAFSNEPSYEIELEIDNEAMMREHKNMSPDKMIETIKKCIRMVLSGLQDTPYPIAYSEQEAIYGDYMALIHGSENPFKHKKHRNPETNDFIGPQSIALQQFNLFNDLKNTTSKSVVHDYMVTEKADGQRALLYISKVGKMYMINSRMKIIFTGAKTDEKKCFNSLLDGEFIMTGKDKKILFLFAAFDIYYIGSRKDPNVRPFAFYPTGNVDDLLMKDKAATTQTQYRLPLLEEFVKMIDPKPIVVAAHESCLFRIQSKKFSSGIDIFDACRSTLSLKDAHPYETDGLIFTPMFAGVGSDRPNSSGPLKKYTWNLSFKWKPPEYNTIDFYVMTEKDKNKDKVRYIIHDSSDLINKAVAYNTLYLHVGVNKNFVDDQVSVFQRVLEDKIGTNEVHSTETEQSNYVPRPFRPTTPYDPTAFICYIPLDEQMRMKTVPVEKDGTPEVFEDLTIVEFRYAQPHENKEGHWKWIPIRVRHDKTAILRSSNAKDYGNSFQTANSNWLSIHSPVTEEMVSGQETLQPIQVEDDQYYDVLEKESKYTVALKHFHNKYVKNKLISKASKMVKEGNSGPIYLIDYSVGRAGDLTKWKYANIDFVLGIDLSKDNIMNRNDSACARYLDMRKKNKQAKLRAIFFQGDSGKNIRSSQEAFSNTTDKQLIKSLFGKGEIPNKLTNYVFSHGMAADGFHISSCQFALHYFFQSLHTLHRFLRNVSECTRLNGYFIGTCFDGAKVFQLLRNPTGQFRVEKNKTMLTEITKKYGAAIEAFPSDETSVGMKIDVFQESIGHTISEYLVSFEYLTRLLGNYGFVPVPKPELALMNFEESQGSFDSLFINMEKEKGSEDFFGKAAQMSVEEKNVSFLNRYFIFKKTTTIPESTLKNMMDILGEEKNVEEEKAAEKVAEKVAETAKKLKKRIVLDEEESDDDKEEEKLLDEAI</sequence>
<evidence type="ECO:0000256" key="3">
    <source>
        <dbReference type="ARBA" id="ARBA00022679"/>
    </source>
</evidence>
<evidence type="ECO:0000256" key="2">
    <source>
        <dbReference type="ARBA" id="ARBA00022603"/>
    </source>
</evidence>
<name>A0A6C0HI95_9ZZZZ</name>
<dbReference type="SUPFAM" id="SSF53335">
    <property type="entry name" value="S-adenosyl-L-methionine-dependent methyltransferases"/>
    <property type="match status" value="1"/>
</dbReference>
<dbReference type="InterPro" id="IPR039753">
    <property type="entry name" value="RG7MT1"/>
</dbReference>
<dbReference type="Gene3D" id="3.30.470.30">
    <property type="entry name" value="DNA ligase/mRNA capping enzyme"/>
    <property type="match status" value="1"/>
</dbReference>
<dbReference type="SUPFAM" id="SSF56091">
    <property type="entry name" value="DNA ligase/mRNA capping enzyme, catalytic domain"/>
    <property type="match status" value="1"/>
</dbReference>
<keyword evidence="5" id="KW-0694">RNA-binding</keyword>
<reference evidence="9" key="1">
    <citation type="journal article" date="2020" name="Nature">
        <title>Giant virus diversity and host interactions through global metagenomics.</title>
        <authorList>
            <person name="Schulz F."/>
            <person name="Roux S."/>
            <person name="Paez-Espino D."/>
            <person name="Jungbluth S."/>
            <person name="Walsh D.A."/>
            <person name="Denef V.J."/>
            <person name="McMahon K.D."/>
            <person name="Konstantinidis K.T."/>
            <person name="Eloe-Fadrosh E.A."/>
            <person name="Kyrpides N.C."/>
            <person name="Woyke T."/>
        </authorList>
    </citation>
    <scope>NUCLEOTIDE SEQUENCE</scope>
    <source>
        <strain evidence="9">GVMAG-M-3300023184-120</strain>
    </source>
</reference>
<keyword evidence="4" id="KW-0949">S-adenosyl-L-methionine</keyword>
<evidence type="ECO:0000256" key="7">
    <source>
        <dbReference type="SAM" id="MobiDB-lite"/>
    </source>
</evidence>
<dbReference type="PROSITE" id="PS51562">
    <property type="entry name" value="RNA_CAP0_MT"/>
    <property type="match status" value="1"/>
</dbReference>
<dbReference type="PANTHER" id="PTHR12189:SF2">
    <property type="entry name" value="MRNA CAP GUANINE-N7 METHYLTRANSFERASE"/>
    <property type="match status" value="1"/>
</dbReference>
<dbReference type="InterPro" id="IPR029063">
    <property type="entry name" value="SAM-dependent_MTases_sf"/>
</dbReference>
<evidence type="ECO:0000313" key="9">
    <source>
        <dbReference type="EMBL" id="QHT80361.1"/>
    </source>
</evidence>
<dbReference type="GO" id="GO:0004482">
    <property type="term" value="F:mRNA 5'-cap (guanine-N7-)-methyltransferase activity"/>
    <property type="evidence" value="ECO:0007669"/>
    <property type="project" value="UniProtKB-EC"/>
</dbReference>
<accession>A0A6C0HI95</accession>
<dbReference type="GO" id="GO:0004484">
    <property type="term" value="F:mRNA guanylyltransferase activity"/>
    <property type="evidence" value="ECO:0007669"/>
    <property type="project" value="InterPro"/>
</dbReference>
<dbReference type="InterPro" id="IPR004971">
    <property type="entry name" value="mRNA_G-N7_MeTrfase_dom"/>
</dbReference>
<dbReference type="AlphaFoldDB" id="A0A6C0HI95"/>
<dbReference type="GO" id="GO:0003723">
    <property type="term" value="F:RNA binding"/>
    <property type="evidence" value="ECO:0007669"/>
    <property type="project" value="UniProtKB-KW"/>
</dbReference>
<dbReference type="PANTHER" id="PTHR12189">
    <property type="entry name" value="MRNA GUANINE-7- METHYLTRANSFERASE"/>
    <property type="match status" value="1"/>
</dbReference>
<dbReference type="Pfam" id="PF03291">
    <property type="entry name" value="mRNA_G-N7_MeTrfase"/>
    <property type="match status" value="1"/>
</dbReference>
<feature type="compositionally biased region" description="Pro residues" evidence="7">
    <location>
        <begin position="99"/>
        <end position="128"/>
    </location>
</feature>
<dbReference type="EMBL" id="MN739968">
    <property type="protein sequence ID" value="QHT80361.1"/>
    <property type="molecule type" value="Genomic_DNA"/>
</dbReference>
<protein>
    <recommendedName>
        <fullName evidence="1">mRNA (guanine-N(7))-methyltransferase</fullName>
        <ecNumber evidence="1">2.1.1.56</ecNumber>
    </recommendedName>
</protein>
<keyword evidence="6" id="KW-0175">Coiled coil</keyword>
<dbReference type="Gene3D" id="3.40.50.150">
    <property type="entry name" value="Vaccinia Virus protein VP39"/>
    <property type="match status" value="1"/>
</dbReference>
<dbReference type="Gene3D" id="2.40.50.140">
    <property type="entry name" value="Nucleic acid-binding proteins"/>
    <property type="match status" value="1"/>
</dbReference>
<dbReference type="InterPro" id="IPR001339">
    <property type="entry name" value="mRNA_cap_enzyme_adenylation"/>
</dbReference>
<evidence type="ECO:0000256" key="6">
    <source>
        <dbReference type="SAM" id="Coils"/>
    </source>
</evidence>
<dbReference type="GO" id="GO:0005634">
    <property type="term" value="C:nucleus"/>
    <property type="evidence" value="ECO:0007669"/>
    <property type="project" value="TreeGrafter"/>
</dbReference>
<feature type="domain" description="MRNA cap 0 methyltransferase" evidence="8">
    <location>
        <begin position="821"/>
        <end position="1149"/>
    </location>
</feature>